<name>A0A0F9I269_9ZZZZ</name>
<dbReference type="AlphaFoldDB" id="A0A0F9I269"/>
<dbReference type="EMBL" id="LAZR01015296">
    <property type="protein sequence ID" value="KKM13799.1"/>
    <property type="molecule type" value="Genomic_DNA"/>
</dbReference>
<gene>
    <name evidence="2" type="ORF">LCGC14_1712540</name>
</gene>
<comment type="caution">
    <text evidence="2">The sequence shown here is derived from an EMBL/GenBank/DDBJ whole genome shotgun (WGS) entry which is preliminary data.</text>
</comment>
<keyword evidence="1" id="KW-0812">Transmembrane</keyword>
<evidence type="ECO:0000313" key="2">
    <source>
        <dbReference type="EMBL" id="KKM13799.1"/>
    </source>
</evidence>
<proteinExistence type="predicted"/>
<reference evidence="2" key="1">
    <citation type="journal article" date="2015" name="Nature">
        <title>Complex archaea that bridge the gap between prokaryotes and eukaryotes.</title>
        <authorList>
            <person name="Spang A."/>
            <person name="Saw J.H."/>
            <person name="Jorgensen S.L."/>
            <person name="Zaremba-Niedzwiedzka K."/>
            <person name="Martijn J."/>
            <person name="Lind A.E."/>
            <person name="van Eijk R."/>
            <person name="Schleper C."/>
            <person name="Guy L."/>
            <person name="Ettema T.J."/>
        </authorList>
    </citation>
    <scope>NUCLEOTIDE SEQUENCE</scope>
</reference>
<protein>
    <submittedName>
        <fullName evidence="2">Uncharacterized protein</fullName>
    </submittedName>
</protein>
<feature type="transmembrane region" description="Helical" evidence="1">
    <location>
        <begin position="43"/>
        <end position="61"/>
    </location>
</feature>
<sequence length="78" mass="8629">MAVDTRQKRMSIMAMRSHALRGTTVPLFEADGTVDLDDRQHLLGLYSGIGFASVLNALFLIPHHYRGGFNRQHGGFSA</sequence>
<keyword evidence="1" id="KW-1133">Transmembrane helix</keyword>
<keyword evidence="1" id="KW-0472">Membrane</keyword>
<evidence type="ECO:0000256" key="1">
    <source>
        <dbReference type="SAM" id="Phobius"/>
    </source>
</evidence>
<organism evidence="2">
    <name type="scientific">marine sediment metagenome</name>
    <dbReference type="NCBI Taxonomy" id="412755"/>
    <lineage>
        <taxon>unclassified sequences</taxon>
        <taxon>metagenomes</taxon>
        <taxon>ecological metagenomes</taxon>
    </lineage>
</organism>
<accession>A0A0F9I269</accession>